<dbReference type="PROSITE" id="PS51543">
    <property type="entry name" value="FYRC"/>
    <property type="match status" value="1"/>
</dbReference>
<dbReference type="STRING" id="5288.A0A5C5FVN0"/>
<feature type="region of interest" description="Disordered" evidence="3">
    <location>
        <begin position="1"/>
        <end position="35"/>
    </location>
</feature>
<sequence length="223" mass="23717">MDDGASVASGDGLAEDDGGDYKPGARAGRGGARRSDFGVAGGGAGAAGDNKLVKPKKIKQHNLTSGTFSIPPIPRNADGSIRLPTSVGIMQIKSLGTVDTRDGFHTERYIFPVGFEATRRYPSMVDRTGTTEYTCRITDGGDGNPRFELHPSDQPGVVISSGTPTGAWTQVVKATNKLRERNHSNSVSGPDYYGLSHNVVKAMIQELPGADQVPGYIWQHFVE</sequence>
<proteinExistence type="predicted"/>
<dbReference type="OrthoDB" id="285793at2759"/>
<dbReference type="AlphaFoldDB" id="A0A5C5FVN0"/>
<evidence type="ECO:0000313" key="5">
    <source>
        <dbReference type="Proteomes" id="UP000311382"/>
    </source>
</evidence>
<evidence type="ECO:0000256" key="2">
    <source>
        <dbReference type="ARBA" id="ARBA00023242"/>
    </source>
</evidence>
<dbReference type="InterPro" id="IPR003888">
    <property type="entry name" value="FYrich_N"/>
</dbReference>
<keyword evidence="5" id="KW-1185">Reference proteome</keyword>
<dbReference type="InterPro" id="IPR003889">
    <property type="entry name" value="FYrich_C"/>
</dbReference>
<dbReference type="GO" id="GO:0051726">
    <property type="term" value="P:regulation of cell cycle"/>
    <property type="evidence" value="ECO:0007669"/>
    <property type="project" value="TreeGrafter"/>
</dbReference>
<dbReference type="GO" id="GO:0005634">
    <property type="term" value="C:nucleus"/>
    <property type="evidence" value="ECO:0007669"/>
    <property type="project" value="UniProtKB-SubCell"/>
</dbReference>
<dbReference type="SMART" id="SM00541">
    <property type="entry name" value="FYRN"/>
    <property type="match status" value="1"/>
</dbReference>
<evidence type="ECO:0000256" key="1">
    <source>
        <dbReference type="ARBA" id="ARBA00004123"/>
    </source>
</evidence>
<dbReference type="PROSITE" id="PS51542">
    <property type="entry name" value="FYRN"/>
    <property type="match status" value="1"/>
</dbReference>
<dbReference type="Gene3D" id="3.30.160.360">
    <property type="match status" value="1"/>
</dbReference>
<dbReference type="Pfam" id="PF05964">
    <property type="entry name" value="FYRN"/>
    <property type="match status" value="1"/>
</dbReference>
<name>A0A5C5FVN0_9BASI</name>
<dbReference type="Pfam" id="PF05965">
    <property type="entry name" value="FYRC"/>
    <property type="match status" value="1"/>
</dbReference>
<organism evidence="4 5">
    <name type="scientific">Rhodotorula diobovata</name>
    <dbReference type="NCBI Taxonomy" id="5288"/>
    <lineage>
        <taxon>Eukaryota</taxon>
        <taxon>Fungi</taxon>
        <taxon>Dikarya</taxon>
        <taxon>Basidiomycota</taxon>
        <taxon>Pucciniomycotina</taxon>
        <taxon>Microbotryomycetes</taxon>
        <taxon>Sporidiobolales</taxon>
        <taxon>Sporidiobolaceae</taxon>
        <taxon>Rhodotorula</taxon>
    </lineage>
</organism>
<keyword evidence="2" id="KW-0539">Nucleus</keyword>
<accession>A0A5C5FVN0</accession>
<comment type="caution">
    <text evidence="4">The sequence shown here is derived from an EMBL/GenBank/DDBJ whole genome shotgun (WGS) entry which is preliminary data.</text>
</comment>
<comment type="subcellular location">
    <subcellularLocation>
        <location evidence="1">Nucleus</location>
    </subcellularLocation>
</comment>
<dbReference type="EMBL" id="SOZI01000086">
    <property type="protein sequence ID" value="TNY19741.1"/>
    <property type="molecule type" value="Genomic_DNA"/>
</dbReference>
<dbReference type="PANTHER" id="PTHR22715">
    <property type="entry name" value="TRANSFORMING GROWTH FACTOR BETA REGULATED GENE 1"/>
    <property type="match status" value="1"/>
</dbReference>
<evidence type="ECO:0000313" key="4">
    <source>
        <dbReference type="EMBL" id="TNY19741.1"/>
    </source>
</evidence>
<protein>
    <submittedName>
        <fullName evidence="4">F/Y rich C-terminus-domain-containing protein</fullName>
    </submittedName>
</protein>
<dbReference type="InterPro" id="IPR040092">
    <property type="entry name" value="TBRG1"/>
</dbReference>
<gene>
    <name evidence="4" type="ORF">DMC30DRAFT_353465</name>
</gene>
<feature type="non-terminal residue" evidence="4">
    <location>
        <position position="223"/>
    </location>
</feature>
<reference evidence="4 5" key="1">
    <citation type="submission" date="2019-03" db="EMBL/GenBank/DDBJ databases">
        <title>Rhodosporidium diobovatum UCD-FST 08-225 genome sequencing, assembly, and annotation.</title>
        <authorList>
            <person name="Fakankun I.U."/>
            <person name="Fristensky B."/>
            <person name="Levin D.B."/>
        </authorList>
    </citation>
    <scope>NUCLEOTIDE SEQUENCE [LARGE SCALE GENOMIC DNA]</scope>
    <source>
        <strain evidence="4 5">UCD-FST 08-225</strain>
    </source>
</reference>
<evidence type="ECO:0000256" key="3">
    <source>
        <dbReference type="SAM" id="MobiDB-lite"/>
    </source>
</evidence>
<dbReference type="PANTHER" id="PTHR22715:SF0">
    <property type="entry name" value="TRANSFORMING GROWTH FACTOR BETA REGULATOR 1"/>
    <property type="match status" value="1"/>
</dbReference>
<dbReference type="Proteomes" id="UP000311382">
    <property type="component" value="Unassembled WGS sequence"/>
</dbReference>